<name>A0A6N9Q3E0_9BACL</name>
<dbReference type="PROSITE" id="PS51257">
    <property type="entry name" value="PROKAR_LIPOPROTEIN"/>
    <property type="match status" value="1"/>
</dbReference>
<gene>
    <name evidence="2" type="ORF">ERL59_10075</name>
</gene>
<keyword evidence="3" id="KW-1185">Reference proteome</keyword>
<accession>A0A6N9Q3E0</accession>
<dbReference type="AlphaFoldDB" id="A0A6N9Q3E0"/>
<dbReference type="EMBL" id="SIJB01000023">
    <property type="protein sequence ID" value="NBI29306.1"/>
    <property type="molecule type" value="Genomic_DNA"/>
</dbReference>
<feature type="domain" description="DUF2154" evidence="1">
    <location>
        <begin position="47"/>
        <end position="135"/>
    </location>
</feature>
<comment type="caution">
    <text evidence="2">The sequence shown here is derived from an EMBL/GenBank/DDBJ whole genome shotgun (WGS) entry which is preliminary data.</text>
</comment>
<proteinExistence type="predicted"/>
<evidence type="ECO:0000313" key="3">
    <source>
        <dbReference type="Proteomes" id="UP000448943"/>
    </source>
</evidence>
<protein>
    <recommendedName>
        <fullName evidence="1">DUF2154 domain-containing protein</fullName>
    </recommendedName>
</protein>
<evidence type="ECO:0000313" key="2">
    <source>
        <dbReference type="EMBL" id="NBI29306.1"/>
    </source>
</evidence>
<dbReference type="Pfam" id="PF17115">
    <property type="entry name" value="Toast_rack_N"/>
    <property type="match status" value="1"/>
</dbReference>
<dbReference type="InterPro" id="IPR031346">
    <property type="entry name" value="DUF2154_N"/>
</dbReference>
<sequence length="245" mass="26718">MIKGGEAIMKRSFFWIMLVPLLIISGCFSVEVGSLEKDTIEIIKDKSTELEVILDISMGELYVSKGAEEWVEGIIEYNVESLDPEVNYELIQNRGQVIIKQNDGNFGINIGDVENNWDLKLTNEIPIDLKIDAGVSETELDLRGLKLKNLEVQAGVGDITIDMSGQWEESFNAIISTGVGSSTVILPTDIGVIIEADKGIVAGDFIGLISLGDGVYVNEAYNASNSHHIKIEADLGIGEVVFKVN</sequence>
<dbReference type="Proteomes" id="UP000448943">
    <property type="component" value="Unassembled WGS sequence"/>
</dbReference>
<organism evidence="2 3">
    <name type="scientific">Chengkuizengella marina</name>
    <dbReference type="NCBI Taxonomy" id="2507566"/>
    <lineage>
        <taxon>Bacteria</taxon>
        <taxon>Bacillati</taxon>
        <taxon>Bacillota</taxon>
        <taxon>Bacilli</taxon>
        <taxon>Bacillales</taxon>
        <taxon>Paenibacillaceae</taxon>
        <taxon>Chengkuizengella</taxon>
    </lineage>
</organism>
<reference evidence="2 3" key="1">
    <citation type="submission" date="2019-01" db="EMBL/GenBank/DDBJ databases">
        <title>Chengkuizengella sp. nov., isolated from deep-sea sediment of East Pacific Ocean.</title>
        <authorList>
            <person name="Yang J."/>
            <person name="Lai Q."/>
            <person name="Shao Z."/>
        </authorList>
    </citation>
    <scope>NUCLEOTIDE SEQUENCE [LARGE SCALE GENOMIC DNA]</scope>
    <source>
        <strain evidence="2 3">YPA3-1-1</strain>
    </source>
</reference>
<evidence type="ECO:0000259" key="1">
    <source>
        <dbReference type="Pfam" id="PF17115"/>
    </source>
</evidence>